<sequence>MRIVIATAAATAVLLAASVQAQSQPQPRLQPINCGNAATQTDMNLCADQAYRKSDADLNQAYRTVMKRLKDDATKTTQLQSAQKAWLFFRDAECAFSSSGTTGGSVYPMVLSQCLDTLTQARTKELRAYLKCEEGDMSCPVPGEK</sequence>
<evidence type="ECO:0000313" key="4">
    <source>
        <dbReference type="Proteomes" id="UP001161094"/>
    </source>
</evidence>
<accession>A0AA42LS28</accession>
<dbReference type="Proteomes" id="UP001161094">
    <property type="component" value="Unassembled WGS sequence"/>
</dbReference>
<dbReference type="PANTHER" id="PTHR39176:SF1">
    <property type="entry name" value="PERIPLASMIC PROTEIN"/>
    <property type="match status" value="1"/>
</dbReference>
<reference evidence="3" key="1">
    <citation type="submission" date="2022-09" db="EMBL/GenBank/DDBJ databases">
        <title>Intensive care unit water sources are persistently colonized with multi-drug resistant bacteria and are the site of extensive horizontal gene transfer of antibiotic resistance genes.</title>
        <authorList>
            <person name="Diorio-Toth L."/>
        </authorList>
    </citation>
    <scope>NUCLEOTIDE SEQUENCE</scope>
    <source>
        <strain evidence="3">GD03843</strain>
    </source>
</reference>
<gene>
    <name evidence="3" type="ORF">N5D93_22260</name>
</gene>
<dbReference type="PANTHER" id="PTHR39176">
    <property type="entry name" value="PERIPLASMIC PROTEIN-RELATED"/>
    <property type="match status" value="1"/>
</dbReference>
<feature type="domain" description="Lysozyme inhibitor LprI-like N-terminal" evidence="2">
    <location>
        <begin position="35"/>
        <end position="126"/>
    </location>
</feature>
<evidence type="ECO:0000256" key="1">
    <source>
        <dbReference type="SAM" id="SignalP"/>
    </source>
</evidence>
<dbReference type="AlphaFoldDB" id="A0AA42LS28"/>
<dbReference type="InterPro" id="IPR009739">
    <property type="entry name" value="LprI-like_N"/>
</dbReference>
<organism evidence="3 4">
    <name type="scientific">Achromobacter spanius</name>
    <dbReference type="NCBI Taxonomy" id="217203"/>
    <lineage>
        <taxon>Bacteria</taxon>
        <taxon>Pseudomonadati</taxon>
        <taxon>Pseudomonadota</taxon>
        <taxon>Betaproteobacteria</taxon>
        <taxon>Burkholderiales</taxon>
        <taxon>Alcaligenaceae</taxon>
        <taxon>Achromobacter</taxon>
    </lineage>
</organism>
<dbReference type="EMBL" id="JAOCDZ010000017">
    <property type="protein sequence ID" value="MDH0738560.1"/>
    <property type="molecule type" value="Genomic_DNA"/>
</dbReference>
<dbReference type="Gene3D" id="1.20.1270.180">
    <property type="match status" value="1"/>
</dbReference>
<evidence type="ECO:0000259" key="2">
    <source>
        <dbReference type="Pfam" id="PF07007"/>
    </source>
</evidence>
<comment type="caution">
    <text evidence="3">The sequence shown here is derived from an EMBL/GenBank/DDBJ whole genome shotgun (WGS) entry which is preliminary data.</text>
</comment>
<feature type="chain" id="PRO_5041450708" evidence="1">
    <location>
        <begin position="22"/>
        <end position="145"/>
    </location>
</feature>
<proteinExistence type="predicted"/>
<evidence type="ECO:0000313" key="3">
    <source>
        <dbReference type="EMBL" id="MDH0738560.1"/>
    </source>
</evidence>
<dbReference type="Pfam" id="PF07007">
    <property type="entry name" value="LprI"/>
    <property type="match status" value="1"/>
</dbReference>
<name>A0AA42LS28_9BURK</name>
<dbReference type="RefSeq" id="WP_259249884.1">
    <property type="nucleotide sequence ID" value="NZ_CBFGSQ010000107.1"/>
</dbReference>
<feature type="signal peptide" evidence="1">
    <location>
        <begin position="1"/>
        <end position="21"/>
    </location>
</feature>
<keyword evidence="1" id="KW-0732">Signal</keyword>
<protein>
    <submittedName>
        <fullName evidence="3">Lysozyme inhibitor LprI family protein</fullName>
    </submittedName>
</protein>